<proteinExistence type="predicted"/>
<reference evidence="1 2" key="1">
    <citation type="journal article" date="2010" name="Stand. Genomic Sci.">
        <title>Complete genome sequence of Rhizobium leguminosarum bv. trifolii strain WSM1325, an effective microsymbiont of annual Mediterranean clovers.</title>
        <authorList>
            <person name="Reeve W."/>
            <person name="O'Hara G."/>
            <person name="Chain P."/>
            <person name="Ardley J."/>
            <person name="Brau L."/>
            <person name="Nandesena K."/>
            <person name="Tiwari R."/>
            <person name="Copeland A."/>
            <person name="Nolan M."/>
            <person name="Han C."/>
            <person name="Brettin T."/>
            <person name="Land M."/>
            <person name="Ovchinikova G."/>
            <person name="Ivanova N."/>
            <person name="Mavromatis K."/>
            <person name="Markowitz V."/>
            <person name="Kyrpides N."/>
            <person name="Melino V."/>
            <person name="Denton M."/>
            <person name="Yates R."/>
            <person name="Howieson J."/>
        </authorList>
    </citation>
    <scope>NUCLEOTIDE SEQUENCE [LARGE SCALE GENOMIC DNA]</scope>
    <source>
        <strain evidence="1 2">WSM1325</strain>
        <plasmid evidence="2">Plasmid pR132501</plasmid>
    </source>
</reference>
<name>C6B4Z5_RHILS</name>
<gene>
    <name evidence="1" type="ordered locus">Rleg_4935</name>
</gene>
<sequence length="31" mass="3747">MGFAFKNELWNNVFVRRQFERGVLSRLFIGD</sequence>
<geneLocation type="plasmid" evidence="1 2">
    <name>pR132501</name>
</geneLocation>
<evidence type="ECO:0000313" key="2">
    <source>
        <dbReference type="Proteomes" id="UP000002256"/>
    </source>
</evidence>
<keyword evidence="1" id="KW-0614">Plasmid</keyword>
<accession>C6B4Z5</accession>
<dbReference type="HOGENOM" id="CLU_3398140_0_0_5"/>
<evidence type="ECO:0000313" key="1">
    <source>
        <dbReference type="EMBL" id="ACS59153.1"/>
    </source>
</evidence>
<dbReference type="Proteomes" id="UP000002256">
    <property type="component" value="Plasmid pR132501"/>
</dbReference>
<protein>
    <submittedName>
        <fullName evidence="1">Uncharacterized protein</fullName>
    </submittedName>
</protein>
<organism evidence="1 2">
    <name type="scientific">Rhizobium leguminosarum bv. trifolii (strain WSM1325)</name>
    <dbReference type="NCBI Taxonomy" id="395491"/>
    <lineage>
        <taxon>Bacteria</taxon>
        <taxon>Pseudomonadati</taxon>
        <taxon>Pseudomonadota</taxon>
        <taxon>Alphaproteobacteria</taxon>
        <taxon>Hyphomicrobiales</taxon>
        <taxon>Rhizobiaceae</taxon>
        <taxon>Rhizobium/Agrobacterium group</taxon>
        <taxon>Rhizobium</taxon>
    </lineage>
</organism>
<dbReference type="AlphaFoldDB" id="C6B4Z5"/>
<dbReference type="EMBL" id="CP001623">
    <property type="protein sequence ID" value="ACS59153.1"/>
    <property type="molecule type" value="Genomic_DNA"/>
</dbReference>
<dbReference type="KEGG" id="rlg:Rleg_4935"/>